<organism evidence="1 2">
    <name type="scientific">Psophocarpus tetragonolobus</name>
    <name type="common">Winged bean</name>
    <name type="synonym">Dolichos tetragonolobus</name>
    <dbReference type="NCBI Taxonomy" id="3891"/>
    <lineage>
        <taxon>Eukaryota</taxon>
        <taxon>Viridiplantae</taxon>
        <taxon>Streptophyta</taxon>
        <taxon>Embryophyta</taxon>
        <taxon>Tracheophyta</taxon>
        <taxon>Spermatophyta</taxon>
        <taxon>Magnoliopsida</taxon>
        <taxon>eudicotyledons</taxon>
        <taxon>Gunneridae</taxon>
        <taxon>Pentapetalae</taxon>
        <taxon>rosids</taxon>
        <taxon>fabids</taxon>
        <taxon>Fabales</taxon>
        <taxon>Fabaceae</taxon>
        <taxon>Papilionoideae</taxon>
        <taxon>50 kb inversion clade</taxon>
        <taxon>NPAAA clade</taxon>
        <taxon>indigoferoid/millettioid clade</taxon>
        <taxon>Phaseoleae</taxon>
        <taxon>Psophocarpus</taxon>
    </lineage>
</organism>
<evidence type="ECO:0000313" key="2">
    <source>
        <dbReference type="Proteomes" id="UP001386955"/>
    </source>
</evidence>
<dbReference type="EMBL" id="JAYMYS010000002">
    <property type="protein sequence ID" value="KAK7406420.1"/>
    <property type="molecule type" value="Genomic_DNA"/>
</dbReference>
<keyword evidence="2" id="KW-1185">Reference proteome</keyword>
<comment type="caution">
    <text evidence="1">The sequence shown here is derived from an EMBL/GenBank/DDBJ whole genome shotgun (WGS) entry which is preliminary data.</text>
</comment>
<dbReference type="AlphaFoldDB" id="A0AAN9XSH6"/>
<sequence>MWIMAMSSCKRVKKELASCFYEMCLLELKIPSIASIRSFYLKERPYLLLSARKEFYGEHGELGYGGRAPTEPWGLGHCGLQGEGGDIGVGIGGGTPTNSGGGYPAISLIVTVVTLYRIKHL</sequence>
<accession>A0AAN9XSH6</accession>
<name>A0AAN9XSH6_PSOTE</name>
<reference evidence="1 2" key="1">
    <citation type="submission" date="2024-01" db="EMBL/GenBank/DDBJ databases">
        <title>The genomes of 5 underutilized Papilionoideae crops provide insights into root nodulation and disease resistanc.</title>
        <authorList>
            <person name="Jiang F."/>
        </authorList>
    </citation>
    <scope>NUCLEOTIDE SEQUENCE [LARGE SCALE GENOMIC DNA]</scope>
    <source>
        <strain evidence="1">DUOXIRENSHENG_FW03</strain>
        <tissue evidence="1">Leaves</tissue>
    </source>
</reference>
<dbReference type="Proteomes" id="UP001386955">
    <property type="component" value="Unassembled WGS sequence"/>
</dbReference>
<proteinExistence type="predicted"/>
<evidence type="ECO:0000313" key="1">
    <source>
        <dbReference type="EMBL" id="KAK7406420.1"/>
    </source>
</evidence>
<gene>
    <name evidence="1" type="ORF">VNO78_08044</name>
</gene>
<protein>
    <submittedName>
        <fullName evidence="1">Uncharacterized protein</fullName>
    </submittedName>
</protein>